<evidence type="ECO:0000313" key="9">
    <source>
        <dbReference type="RefSeq" id="XP_018024332.1"/>
    </source>
</evidence>
<keyword evidence="5" id="KW-0238">DNA-binding</keyword>
<evidence type="ECO:0000313" key="8">
    <source>
        <dbReference type="Proteomes" id="UP000694843"/>
    </source>
</evidence>
<keyword evidence="6" id="KW-0234">DNA repair</keyword>
<keyword evidence="3" id="KW-0227">DNA damage</keyword>
<dbReference type="GO" id="GO:0000703">
    <property type="term" value="F:oxidized pyrimidine nucleobase lesion DNA N-glycosylase activity"/>
    <property type="evidence" value="ECO:0007669"/>
    <property type="project" value="TreeGrafter"/>
</dbReference>
<name>A0A8B7PFG1_HYAAZ</name>
<dbReference type="Gene3D" id="3.40.470.10">
    <property type="entry name" value="Uracil-DNA glycosylase-like domain"/>
    <property type="match status" value="1"/>
</dbReference>
<dbReference type="RefSeq" id="XP_018024332.1">
    <property type="nucleotide sequence ID" value="XM_018168843.2"/>
</dbReference>
<dbReference type="GO" id="GO:0017065">
    <property type="term" value="F:single-strand selective uracil DNA N-glycosylase activity"/>
    <property type="evidence" value="ECO:0007669"/>
    <property type="project" value="InterPro"/>
</dbReference>
<evidence type="ECO:0000256" key="7">
    <source>
        <dbReference type="ARBA" id="ARBA00023242"/>
    </source>
</evidence>
<keyword evidence="4" id="KW-0378">Hydrolase</keyword>
<accession>A0A8B7PFG1</accession>
<protein>
    <submittedName>
        <fullName evidence="9">Single-strand selective monofunctional uracil-DNA glycosylase-like isoform X1</fullName>
    </submittedName>
</protein>
<dbReference type="PANTHER" id="PTHR13235:SF2">
    <property type="entry name" value="SINGLE-STRAND SELECTIVE MONOFUNCTIONAL URACIL DNA GLYCOSYLASE"/>
    <property type="match status" value="1"/>
</dbReference>
<dbReference type="OrthoDB" id="408702at2759"/>
<dbReference type="CDD" id="cd19374">
    <property type="entry name" value="UDG-F3_SMUG1-like"/>
    <property type="match status" value="1"/>
</dbReference>
<sequence>MAQSDFSLVQRIYELESSLSERLMRLSYGDKVQYTYDPIQYASVPHCNYLHMFCSPKPASLMLLGMNPGPWGMAQTGVPFGHVGVVRDWLGVTGEVRKPCNEHPNRTVLGFSCHRSEVSGGRLWSLLKLLCCNNPSVLAKSIFLHNYCPLLYLTSTGTNVTPADLKAAYRRPLESLCDASLHDVVSLLGVTDILAVGNYACNGARRAVAQLPVKVHKLMHPSPRNPLANIDWESAALQQLRQAGLLDRFPYNGGSSNIS</sequence>
<dbReference type="Proteomes" id="UP000694843">
    <property type="component" value="Unplaced"/>
</dbReference>
<dbReference type="OMA" id="VANYCPL"/>
<dbReference type="InterPro" id="IPR036895">
    <property type="entry name" value="Uracil-DNA_glycosylase-like_sf"/>
</dbReference>
<gene>
    <name evidence="9" type="primary">LOC108680084</name>
</gene>
<dbReference type="InterPro" id="IPR039134">
    <property type="entry name" value="SMUG1"/>
</dbReference>
<dbReference type="PANTHER" id="PTHR13235">
    <property type="entry name" value="SINGLE-STRAND SELECTIVE MONOFUNCTIONAL URACIL DNA GLYCOSYLASE"/>
    <property type="match status" value="1"/>
</dbReference>
<evidence type="ECO:0000256" key="2">
    <source>
        <dbReference type="ARBA" id="ARBA00007889"/>
    </source>
</evidence>
<evidence type="ECO:0000256" key="1">
    <source>
        <dbReference type="ARBA" id="ARBA00004123"/>
    </source>
</evidence>
<keyword evidence="8" id="KW-1185">Reference proteome</keyword>
<dbReference type="AlphaFoldDB" id="A0A8B7PFG1"/>
<dbReference type="GO" id="GO:0006284">
    <property type="term" value="P:base-excision repair"/>
    <property type="evidence" value="ECO:0007669"/>
    <property type="project" value="InterPro"/>
</dbReference>
<keyword evidence="7" id="KW-0539">Nucleus</keyword>
<dbReference type="CTD" id="42078"/>
<evidence type="ECO:0000256" key="4">
    <source>
        <dbReference type="ARBA" id="ARBA00022801"/>
    </source>
</evidence>
<evidence type="ECO:0000256" key="3">
    <source>
        <dbReference type="ARBA" id="ARBA00022763"/>
    </source>
</evidence>
<comment type="subcellular location">
    <subcellularLocation>
        <location evidence="1">Nucleus</location>
    </subcellularLocation>
</comment>
<organism evidence="8 9">
    <name type="scientific">Hyalella azteca</name>
    <name type="common">Amphipod</name>
    <dbReference type="NCBI Taxonomy" id="294128"/>
    <lineage>
        <taxon>Eukaryota</taxon>
        <taxon>Metazoa</taxon>
        <taxon>Ecdysozoa</taxon>
        <taxon>Arthropoda</taxon>
        <taxon>Crustacea</taxon>
        <taxon>Multicrustacea</taxon>
        <taxon>Malacostraca</taxon>
        <taxon>Eumalacostraca</taxon>
        <taxon>Peracarida</taxon>
        <taxon>Amphipoda</taxon>
        <taxon>Senticaudata</taxon>
        <taxon>Talitrida</taxon>
        <taxon>Talitroidea</taxon>
        <taxon>Hyalellidae</taxon>
        <taxon>Hyalella</taxon>
    </lineage>
</organism>
<dbReference type="FunFam" id="3.40.470.10:FF:000005">
    <property type="entry name" value="Single-strand selective monofunctional uracil DNA glycosylase"/>
    <property type="match status" value="1"/>
</dbReference>
<dbReference type="GO" id="GO:0005634">
    <property type="term" value="C:nucleus"/>
    <property type="evidence" value="ECO:0007669"/>
    <property type="project" value="UniProtKB-SubCell"/>
</dbReference>
<evidence type="ECO:0000256" key="5">
    <source>
        <dbReference type="ARBA" id="ARBA00023125"/>
    </source>
</evidence>
<dbReference type="KEGG" id="hazt:108680084"/>
<reference evidence="9" key="1">
    <citation type="submission" date="2025-08" db="UniProtKB">
        <authorList>
            <consortium name="RefSeq"/>
        </authorList>
    </citation>
    <scope>IDENTIFICATION</scope>
    <source>
        <tissue evidence="9">Whole organism</tissue>
    </source>
</reference>
<dbReference type="GeneID" id="108680084"/>
<dbReference type="SUPFAM" id="SSF52141">
    <property type="entry name" value="Uracil-DNA glycosylase-like"/>
    <property type="match status" value="1"/>
</dbReference>
<proteinExistence type="inferred from homology"/>
<evidence type="ECO:0000256" key="6">
    <source>
        <dbReference type="ARBA" id="ARBA00023204"/>
    </source>
</evidence>
<comment type="similarity">
    <text evidence="2">Belongs to the uracil-DNA glycosylase (UDG) superfamily. SMUG1 family.</text>
</comment>
<dbReference type="GO" id="GO:0003677">
    <property type="term" value="F:DNA binding"/>
    <property type="evidence" value="ECO:0007669"/>
    <property type="project" value="UniProtKB-KW"/>
</dbReference>